<name>A0ABU0YF95_9PROT</name>
<feature type="transmembrane region" description="Helical" evidence="6">
    <location>
        <begin position="134"/>
        <end position="159"/>
    </location>
</feature>
<keyword evidence="8" id="KW-1185">Reference proteome</keyword>
<dbReference type="RefSeq" id="WP_379953747.1">
    <property type="nucleotide sequence ID" value="NZ_JAUYVI010000001.1"/>
</dbReference>
<evidence type="ECO:0000256" key="4">
    <source>
        <dbReference type="ARBA" id="ARBA00023136"/>
    </source>
</evidence>
<protein>
    <submittedName>
        <fullName evidence="7">Formate/nitrite transporter family protein</fullName>
    </submittedName>
</protein>
<feature type="transmembrane region" description="Helical" evidence="6">
    <location>
        <begin position="179"/>
        <end position="199"/>
    </location>
</feature>
<dbReference type="Proteomes" id="UP001230156">
    <property type="component" value="Unassembled WGS sequence"/>
</dbReference>
<sequence length="279" mass="30520">MPRSRPARTPAKRREAEDREIDAIEHQSSPATPIIYEIVRRMGDEEMARPAISLWWSGIAAGMSISFSLLAQSILLTHLPEAAWRHLAVSLGYTVGFLMVVLSRQQLFTENTLTAVLPVMAEFTRGKLAQLARLWGIVLLANLFGTLIAAAFCTFTPVLTPELREGMMDISREITRHGWAATFFHAISAGFLMAAMVWLMPGATYAQFHVIVVITFLIAAGGFVHIVAGSMEAFMLLLGGEIGLPFLLGEFFLPVVLGNIVGGTALFGLLAYAQVMKEI</sequence>
<reference evidence="8" key="1">
    <citation type="submission" date="2023-08" db="EMBL/GenBank/DDBJ databases">
        <title>Rhodospirillaceae gen. nov., a novel taxon isolated from the Yangtze River Yuezi River estuary sludge.</title>
        <authorList>
            <person name="Ruan L."/>
        </authorList>
    </citation>
    <scope>NUCLEOTIDE SEQUENCE [LARGE SCALE GENOMIC DNA]</scope>
    <source>
        <strain evidence="8">R-7</strain>
    </source>
</reference>
<dbReference type="EMBL" id="JAUYVI010000001">
    <property type="protein sequence ID" value="MDQ7246364.1"/>
    <property type="molecule type" value="Genomic_DNA"/>
</dbReference>
<evidence type="ECO:0000256" key="6">
    <source>
        <dbReference type="SAM" id="Phobius"/>
    </source>
</evidence>
<feature type="transmembrane region" description="Helical" evidence="6">
    <location>
        <begin position="211"/>
        <end position="231"/>
    </location>
</feature>
<dbReference type="Gene3D" id="1.20.1080.10">
    <property type="entry name" value="Glycerol uptake facilitator protein"/>
    <property type="match status" value="1"/>
</dbReference>
<evidence type="ECO:0000256" key="3">
    <source>
        <dbReference type="ARBA" id="ARBA00022989"/>
    </source>
</evidence>
<feature type="transmembrane region" description="Helical" evidence="6">
    <location>
        <begin position="51"/>
        <end position="71"/>
    </location>
</feature>
<dbReference type="PANTHER" id="PTHR30520:SF2">
    <property type="entry name" value="INNER MEMBRANE PROTEIN YFDC"/>
    <property type="match status" value="1"/>
</dbReference>
<evidence type="ECO:0000256" key="1">
    <source>
        <dbReference type="ARBA" id="ARBA00004141"/>
    </source>
</evidence>
<dbReference type="InterPro" id="IPR000292">
    <property type="entry name" value="For/NO2_transpt"/>
</dbReference>
<proteinExistence type="predicted"/>
<gene>
    <name evidence="7" type="ORF">Q8A70_01740</name>
</gene>
<feature type="transmembrane region" description="Helical" evidence="6">
    <location>
        <begin position="251"/>
        <end position="273"/>
    </location>
</feature>
<keyword evidence="4 6" id="KW-0472">Membrane</keyword>
<dbReference type="PANTHER" id="PTHR30520">
    <property type="entry name" value="FORMATE TRANSPORTER-RELATED"/>
    <property type="match status" value="1"/>
</dbReference>
<keyword evidence="3 6" id="KW-1133">Transmembrane helix</keyword>
<evidence type="ECO:0000256" key="5">
    <source>
        <dbReference type="SAM" id="MobiDB-lite"/>
    </source>
</evidence>
<organism evidence="7 8">
    <name type="scientific">Dongia sedimenti</name>
    <dbReference type="NCBI Taxonomy" id="3064282"/>
    <lineage>
        <taxon>Bacteria</taxon>
        <taxon>Pseudomonadati</taxon>
        <taxon>Pseudomonadota</taxon>
        <taxon>Alphaproteobacteria</taxon>
        <taxon>Rhodospirillales</taxon>
        <taxon>Dongiaceae</taxon>
        <taxon>Dongia</taxon>
    </lineage>
</organism>
<evidence type="ECO:0000313" key="8">
    <source>
        <dbReference type="Proteomes" id="UP001230156"/>
    </source>
</evidence>
<accession>A0ABU0YF95</accession>
<comment type="subcellular location">
    <subcellularLocation>
        <location evidence="1">Membrane</location>
        <topology evidence="1">Multi-pass membrane protein</topology>
    </subcellularLocation>
</comment>
<feature type="transmembrane region" description="Helical" evidence="6">
    <location>
        <begin position="83"/>
        <end position="102"/>
    </location>
</feature>
<evidence type="ECO:0000313" key="7">
    <source>
        <dbReference type="EMBL" id="MDQ7246364.1"/>
    </source>
</evidence>
<dbReference type="InterPro" id="IPR023271">
    <property type="entry name" value="Aquaporin-like"/>
</dbReference>
<comment type="caution">
    <text evidence="7">The sequence shown here is derived from an EMBL/GenBank/DDBJ whole genome shotgun (WGS) entry which is preliminary data.</text>
</comment>
<evidence type="ECO:0000256" key="2">
    <source>
        <dbReference type="ARBA" id="ARBA00022692"/>
    </source>
</evidence>
<dbReference type="Pfam" id="PF01226">
    <property type="entry name" value="Form_Nir_trans"/>
    <property type="match status" value="1"/>
</dbReference>
<keyword evidence="2 6" id="KW-0812">Transmembrane</keyword>
<feature type="region of interest" description="Disordered" evidence="5">
    <location>
        <begin position="1"/>
        <end position="20"/>
    </location>
</feature>